<dbReference type="KEGG" id="sus:Acid_1666"/>
<dbReference type="InterPro" id="IPR051906">
    <property type="entry name" value="TolC-like"/>
</dbReference>
<proteinExistence type="inferred from homology"/>
<dbReference type="Gene3D" id="1.20.1600.10">
    <property type="entry name" value="Outer membrane efflux proteins (OEP)"/>
    <property type="match status" value="1"/>
</dbReference>
<reference evidence="8" key="1">
    <citation type="submission" date="2006-10" db="EMBL/GenBank/DDBJ databases">
        <title>Complete sequence of Solibacter usitatus Ellin6076.</title>
        <authorList>
            <consortium name="US DOE Joint Genome Institute"/>
            <person name="Copeland A."/>
            <person name="Lucas S."/>
            <person name="Lapidus A."/>
            <person name="Barry K."/>
            <person name="Detter J.C."/>
            <person name="Glavina del Rio T."/>
            <person name="Hammon N."/>
            <person name="Israni S."/>
            <person name="Dalin E."/>
            <person name="Tice H."/>
            <person name="Pitluck S."/>
            <person name="Thompson L.S."/>
            <person name="Brettin T."/>
            <person name="Bruce D."/>
            <person name="Han C."/>
            <person name="Tapia R."/>
            <person name="Gilna P."/>
            <person name="Schmutz J."/>
            <person name="Larimer F."/>
            <person name="Land M."/>
            <person name="Hauser L."/>
            <person name="Kyrpides N."/>
            <person name="Mikhailova N."/>
            <person name="Janssen P.H."/>
            <person name="Kuske C.R."/>
            <person name="Richardson P."/>
        </authorList>
    </citation>
    <scope>NUCLEOTIDE SEQUENCE</scope>
    <source>
        <strain evidence="8">Ellin6076</strain>
    </source>
</reference>
<evidence type="ECO:0000256" key="2">
    <source>
        <dbReference type="ARBA" id="ARBA00007613"/>
    </source>
</evidence>
<dbReference type="GO" id="GO:0009279">
    <property type="term" value="C:cell outer membrane"/>
    <property type="evidence" value="ECO:0007669"/>
    <property type="project" value="UniProtKB-SubCell"/>
</dbReference>
<comment type="subcellular location">
    <subcellularLocation>
        <location evidence="1">Cell outer membrane</location>
    </subcellularLocation>
</comment>
<gene>
    <name evidence="8" type="ordered locus">Acid_1666</name>
</gene>
<evidence type="ECO:0000256" key="6">
    <source>
        <dbReference type="ARBA" id="ARBA00023136"/>
    </source>
</evidence>
<sequence length="426" mass="47054" precursor="true">MVHRAIILSIALAAPLTAEVHPMTLRQAVARAIQQNPDVTLARLEEENARHAVGVAKDPFSPRVTVGSGLAYSNGFPLSAPSIVQAHATQYIFNRQQSYTVAAAKEQVRGAGFVVSSKRDEVAYRTASLYLDAERAARVLALSRKDAESQQKVLDTIQAQVGEGRALPLAEKQAAYNLARSRQVADSLDADREYAETALAIAAGFSADDRVRPVEEQRTAPPLPASEEHAVQSALDSNKDLRKLQSQITAKGLEARSERAARLPRLDLVAQYALFAKFNNYEDYYRSFQRNNGQIGISFQVPVFSGPGVGEQLAQTQTEISHLKVELSSARNRISADLQQSFRDVHKAEMSAEVARLDLEVAREQLSVNLAQMQEGRLGMRQVEESRMVENAKWIAFYEAQYVVEKARWNVLRLTGDLVPAIESMP</sequence>
<evidence type="ECO:0000256" key="4">
    <source>
        <dbReference type="ARBA" id="ARBA00022452"/>
    </source>
</evidence>
<dbReference type="InParanoid" id="Q028A1"/>
<evidence type="ECO:0000256" key="1">
    <source>
        <dbReference type="ARBA" id="ARBA00004442"/>
    </source>
</evidence>
<accession>Q028A1</accession>
<dbReference type="eggNOG" id="COG1538">
    <property type="taxonomic scope" value="Bacteria"/>
</dbReference>
<evidence type="ECO:0000256" key="5">
    <source>
        <dbReference type="ARBA" id="ARBA00022692"/>
    </source>
</evidence>
<dbReference type="PANTHER" id="PTHR30026:SF20">
    <property type="entry name" value="OUTER MEMBRANE PROTEIN TOLC"/>
    <property type="match status" value="1"/>
</dbReference>
<dbReference type="EMBL" id="CP000473">
    <property type="protein sequence ID" value="ABJ82656.1"/>
    <property type="molecule type" value="Genomic_DNA"/>
</dbReference>
<dbReference type="GO" id="GO:0015562">
    <property type="term" value="F:efflux transmembrane transporter activity"/>
    <property type="evidence" value="ECO:0007669"/>
    <property type="project" value="InterPro"/>
</dbReference>
<protein>
    <submittedName>
        <fullName evidence="8">Outer membrane efflux protein</fullName>
    </submittedName>
</protein>
<dbReference type="GO" id="GO:0015288">
    <property type="term" value="F:porin activity"/>
    <property type="evidence" value="ECO:0007669"/>
    <property type="project" value="TreeGrafter"/>
</dbReference>
<keyword evidence="5" id="KW-0812">Transmembrane</keyword>
<keyword evidence="7" id="KW-0998">Cell outer membrane</keyword>
<comment type="similarity">
    <text evidence="2">Belongs to the outer membrane factor (OMF) (TC 1.B.17) family.</text>
</comment>
<evidence type="ECO:0000256" key="7">
    <source>
        <dbReference type="ARBA" id="ARBA00023237"/>
    </source>
</evidence>
<dbReference type="AlphaFoldDB" id="Q028A1"/>
<evidence type="ECO:0000256" key="3">
    <source>
        <dbReference type="ARBA" id="ARBA00022448"/>
    </source>
</evidence>
<dbReference type="OrthoDB" id="113473at2"/>
<dbReference type="SUPFAM" id="SSF56954">
    <property type="entry name" value="Outer membrane efflux proteins (OEP)"/>
    <property type="match status" value="1"/>
</dbReference>
<keyword evidence="6" id="KW-0472">Membrane</keyword>
<dbReference type="Pfam" id="PF02321">
    <property type="entry name" value="OEP"/>
    <property type="match status" value="1"/>
</dbReference>
<organism evidence="8">
    <name type="scientific">Solibacter usitatus (strain Ellin6076)</name>
    <dbReference type="NCBI Taxonomy" id="234267"/>
    <lineage>
        <taxon>Bacteria</taxon>
        <taxon>Pseudomonadati</taxon>
        <taxon>Acidobacteriota</taxon>
        <taxon>Terriglobia</taxon>
        <taxon>Bryobacterales</taxon>
        <taxon>Solibacteraceae</taxon>
        <taxon>Candidatus Solibacter</taxon>
    </lineage>
</organism>
<keyword evidence="3" id="KW-0813">Transport</keyword>
<dbReference type="PANTHER" id="PTHR30026">
    <property type="entry name" value="OUTER MEMBRANE PROTEIN TOLC"/>
    <property type="match status" value="1"/>
</dbReference>
<name>Q028A1_SOLUE</name>
<keyword evidence="4" id="KW-1134">Transmembrane beta strand</keyword>
<evidence type="ECO:0000313" key="8">
    <source>
        <dbReference type="EMBL" id="ABJ82656.1"/>
    </source>
</evidence>
<dbReference type="STRING" id="234267.Acid_1666"/>
<dbReference type="GO" id="GO:1990281">
    <property type="term" value="C:efflux pump complex"/>
    <property type="evidence" value="ECO:0007669"/>
    <property type="project" value="TreeGrafter"/>
</dbReference>
<dbReference type="HOGENOM" id="CLU_634488_0_0_0"/>
<dbReference type="InterPro" id="IPR003423">
    <property type="entry name" value="OMP_efflux"/>
</dbReference>